<dbReference type="EMBL" id="CANTFL010000608">
    <property type="protein sequence ID" value="CAI5725419.1"/>
    <property type="molecule type" value="Genomic_DNA"/>
</dbReference>
<dbReference type="GO" id="GO:0160148">
    <property type="term" value="F:tRNA pseudouridine(55) synthase activity"/>
    <property type="evidence" value="ECO:0007669"/>
    <property type="project" value="UniProtKB-EC"/>
</dbReference>
<evidence type="ECO:0000313" key="10">
    <source>
        <dbReference type="EMBL" id="CAI5725419.1"/>
    </source>
</evidence>
<keyword evidence="11" id="KW-1185">Reference proteome</keyword>
<organism evidence="10 11">
    <name type="scientific">Hyaloperonospora brassicae</name>
    <name type="common">Brassica downy mildew</name>
    <name type="synonym">Peronospora brassicae</name>
    <dbReference type="NCBI Taxonomy" id="162125"/>
    <lineage>
        <taxon>Eukaryota</taxon>
        <taxon>Sar</taxon>
        <taxon>Stramenopiles</taxon>
        <taxon>Oomycota</taxon>
        <taxon>Peronosporomycetes</taxon>
        <taxon>Peronosporales</taxon>
        <taxon>Peronosporaceae</taxon>
        <taxon>Hyaloperonospora</taxon>
    </lineage>
</organism>
<dbReference type="Gene3D" id="3.30.70.3190">
    <property type="match status" value="1"/>
</dbReference>
<feature type="domain" description="Pus10-like C-terminal" evidence="9">
    <location>
        <begin position="250"/>
        <end position="480"/>
    </location>
</feature>
<dbReference type="InterPro" id="IPR039894">
    <property type="entry name" value="Pus10-like"/>
</dbReference>
<evidence type="ECO:0000256" key="3">
    <source>
        <dbReference type="ARBA" id="ARBA00022694"/>
    </source>
</evidence>
<dbReference type="Pfam" id="PF21238">
    <property type="entry name" value="Pus10_C"/>
    <property type="match status" value="1"/>
</dbReference>
<keyword evidence="4" id="KW-0413">Isomerase</keyword>
<dbReference type="SUPFAM" id="SSF55120">
    <property type="entry name" value="Pseudouridine synthase"/>
    <property type="match status" value="1"/>
</dbReference>
<dbReference type="InterPro" id="IPR048742">
    <property type="entry name" value="Pus10_N_euk"/>
</dbReference>
<dbReference type="GO" id="GO:0031119">
    <property type="term" value="P:tRNA pseudouridine synthesis"/>
    <property type="evidence" value="ECO:0007669"/>
    <property type="project" value="TreeGrafter"/>
</dbReference>
<dbReference type="PANTHER" id="PTHR21568:SF0">
    <property type="entry name" value="TRNA PSEUDOURIDINE SYNTHASE PUS10"/>
    <property type="match status" value="1"/>
</dbReference>
<reference evidence="10" key="1">
    <citation type="submission" date="2022-12" db="EMBL/GenBank/DDBJ databases">
        <authorList>
            <person name="Webb A."/>
        </authorList>
    </citation>
    <scope>NUCLEOTIDE SEQUENCE</scope>
    <source>
        <strain evidence="10">Hp1</strain>
    </source>
</reference>
<evidence type="ECO:0000259" key="8">
    <source>
        <dbReference type="Pfam" id="PF21237"/>
    </source>
</evidence>
<dbReference type="InterPro" id="IPR020103">
    <property type="entry name" value="PsdUridine_synth_cat_dom_sf"/>
</dbReference>
<dbReference type="Proteomes" id="UP001162031">
    <property type="component" value="Unassembled WGS sequence"/>
</dbReference>
<comment type="caution">
    <text evidence="10">The sequence shown here is derived from an EMBL/GenBank/DDBJ whole genome shotgun (WGS) entry which is preliminary data.</text>
</comment>
<evidence type="ECO:0000256" key="4">
    <source>
        <dbReference type="ARBA" id="ARBA00023235"/>
    </source>
</evidence>
<evidence type="ECO:0000259" key="9">
    <source>
        <dbReference type="Pfam" id="PF21238"/>
    </source>
</evidence>
<evidence type="ECO:0000256" key="7">
    <source>
        <dbReference type="ARBA" id="ARBA00083669"/>
    </source>
</evidence>
<gene>
    <name evidence="10" type="ORF">HBR001_LOCUS3597</name>
</gene>
<dbReference type="GO" id="GO:0003723">
    <property type="term" value="F:RNA binding"/>
    <property type="evidence" value="ECO:0007669"/>
    <property type="project" value="InterPro"/>
</dbReference>
<sequence length="485" mass="53766">MILEALRAGAVSAGTLLRLRELGVCMRCCMRFAYIEDLAAYAESDEKILQAVQDFSTESGVVVVDPQQVSGCTCCLGILNAPLVEQVLADVQQLAEKGDYDVRDFALNIKLPGVVLLREYSLLRFIHPDTKKCARKTPFDLKDVLKSLLAPSISRILANAECVTTGKFAVLLDIKHDESVDEVRQIPAIKKQLEGSRKRGRGPLPVFDGFGAVSRALAALQTMPETIKSPPTRLTTTPHAVITFERDPVYMQGRYLKFQRGLSQTPWVLDGERLGESSVEECIGEIALPFFRGSSYKFHTAGREDVDVRMLGNGRPFILEILDAKKAYLEQFEYDHIQKVVNDANRGAVEIVQAKSSTKDYFAGLQAGADSKMKTYCCVVWSENALTPDAIASINAIHDLTIEQQTPVRVLHRRTQMTRPKTIHSAKCEVLNKHYMLLRLSTSAGTYVKEFVHGDRGRTTPNVASMLGCDADIIQLDVESLIDAQ</sequence>
<keyword evidence="3" id="KW-0819">tRNA processing</keyword>
<evidence type="ECO:0000313" key="11">
    <source>
        <dbReference type="Proteomes" id="UP001162031"/>
    </source>
</evidence>
<accession>A0AAV0TTH0</accession>
<dbReference type="AlphaFoldDB" id="A0AAV0TTH0"/>
<evidence type="ECO:0000256" key="5">
    <source>
        <dbReference type="ARBA" id="ARBA00075270"/>
    </source>
</evidence>
<comment type="similarity">
    <text evidence="1">Belongs to the pseudouridine synthase Pus10 family.</text>
</comment>
<dbReference type="NCBIfam" id="TIGR01213">
    <property type="entry name" value="pseudo_Pus10arc"/>
    <property type="match status" value="1"/>
</dbReference>
<dbReference type="Pfam" id="PF21237">
    <property type="entry name" value="Pus10_N_euk"/>
    <property type="match status" value="1"/>
</dbReference>
<protein>
    <recommendedName>
        <fullName evidence="2">tRNA pseudouridine(55) synthase</fullName>
        <ecNumber evidence="2">5.4.99.25</ecNumber>
    </recommendedName>
    <alternativeName>
        <fullName evidence="7">tRNA pseudouridine 55 synthase</fullName>
    </alternativeName>
    <alternativeName>
        <fullName evidence="5">tRNA pseudouridylate synthase</fullName>
    </alternativeName>
    <alternativeName>
        <fullName evidence="6">tRNA-uridine isomerase</fullName>
    </alternativeName>
</protein>
<dbReference type="PANTHER" id="PTHR21568">
    <property type="entry name" value="TRNA PSEUDOURIDINE SYNTHASE PUS10"/>
    <property type="match status" value="1"/>
</dbReference>
<evidence type="ECO:0000256" key="1">
    <source>
        <dbReference type="ARBA" id="ARBA00009652"/>
    </source>
</evidence>
<evidence type="ECO:0000256" key="6">
    <source>
        <dbReference type="ARBA" id="ARBA00079393"/>
    </source>
</evidence>
<dbReference type="EC" id="5.4.99.25" evidence="2"/>
<dbReference type="FunFam" id="3.30.70.2510:FF:000001">
    <property type="entry name" value="tRNA pseudouridine synthase Pus10"/>
    <property type="match status" value="1"/>
</dbReference>
<proteinExistence type="inferred from homology"/>
<name>A0AAV0TTH0_HYABA</name>
<dbReference type="InterPro" id="IPR048741">
    <property type="entry name" value="Pus10-like_C"/>
</dbReference>
<dbReference type="FunFam" id="3.30.70.3190:FF:000001">
    <property type="entry name" value="tRNA pseudouridine synthase Pus10"/>
    <property type="match status" value="1"/>
</dbReference>
<dbReference type="Gene3D" id="3.30.70.2510">
    <property type="match status" value="1"/>
</dbReference>
<evidence type="ECO:0000256" key="2">
    <source>
        <dbReference type="ARBA" id="ARBA00012787"/>
    </source>
</evidence>
<feature type="domain" description="Pus10 N-terminal eukaryotes" evidence="8">
    <location>
        <begin position="72"/>
        <end position="232"/>
    </location>
</feature>